<comment type="caution">
    <text evidence="2">The sequence shown here is derived from an EMBL/GenBank/DDBJ whole genome shotgun (WGS) entry which is preliminary data.</text>
</comment>
<dbReference type="Gene3D" id="1.25.40.10">
    <property type="entry name" value="Tetratricopeptide repeat domain"/>
    <property type="match status" value="1"/>
</dbReference>
<dbReference type="InterPro" id="IPR011990">
    <property type="entry name" value="TPR-like_helical_dom_sf"/>
</dbReference>
<dbReference type="GO" id="GO:0009190">
    <property type="term" value="P:cyclic nucleotide biosynthetic process"/>
    <property type="evidence" value="ECO:0007669"/>
    <property type="project" value="InterPro"/>
</dbReference>
<dbReference type="AlphaFoldDB" id="A0A934TRU9"/>
<evidence type="ECO:0000313" key="2">
    <source>
        <dbReference type="EMBL" id="MBK6006195.1"/>
    </source>
</evidence>
<dbReference type="Gene3D" id="3.30.70.1230">
    <property type="entry name" value="Nucleotide cyclase"/>
    <property type="match status" value="1"/>
</dbReference>
<reference evidence="2" key="2">
    <citation type="submission" date="2021-01" db="EMBL/GenBank/DDBJ databases">
        <authorList>
            <person name="Kang M."/>
        </authorList>
    </citation>
    <scope>NUCLEOTIDE SEQUENCE</scope>
    <source>
        <strain evidence="2">KACC 17527</strain>
    </source>
</reference>
<keyword evidence="3" id="KW-1185">Reference proteome</keyword>
<gene>
    <name evidence="2" type="ORF">JJB11_08850</name>
</gene>
<proteinExistence type="predicted"/>
<feature type="domain" description="Guanylate cyclase" evidence="1">
    <location>
        <begin position="17"/>
        <end position="131"/>
    </location>
</feature>
<name>A0A934TRU9_9BURK</name>
<evidence type="ECO:0000259" key="1">
    <source>
        <dbReference type="PROSITE" id="PS50125"/>
    </source>
</evidence>
<dbReference type="InterPro" id="IPR029787">
    <property type="entry name" value="Nucleotide_cyclase"/>
</dbReference>
<dbReference type="GO" id="GO:0035556">
    <property type="term" value="P:intracellular signal transduction"/>
    <property type="evidence" value="ECO:0007669"/>
    <property type="project" value="InterPro"/>
</dbReference>
<dbReference type="Pfam" id="PF00211">
    <property type="entry name" value="Guanylate_cyc"/>
    <property type="match status" value="1"/>
</dbReference>
<dbReference type="CDD" id="cd07302">
    <property type="entry name" value="CHD"/>
    <property type="match status" value="1"/>
</dbReference>
<sequence>MSAQSSVPSPFTRATKVIVVADVVESVRLMALGEQDFIARWHRFVNFAQEQASLHAGRLHKSLGDGLMLEFADEAGCVRAALAMQAWFRDVNQALQPEEHVHLRIGAHVADVLEDQYDIYGNDVNVAARIASLAGPGDFVISSTFRARLRGALSLHLEDLGDCHLKHVKQPVHAYRVAQAGHTPVLPRQAIDPGGLRASVAVLPFATEGQVIGGVSGETLADELVAGLARSDVLQVVSRMSTSALDAGRNTLEKVVDAVGARYALTGRARVQPQALALYAELAETGSGHVVWADSFESALGAHGLLDGRLRTRVLAALHAAVIAHEVHLAKSRPAPSLEGSTLLLAAIGLMHRLSPVDIEDARRMLDLLLERWRRHPTGHAWMSHLHVLRVQLAGSGFAQHDAARARAHAASAVQADPTSPLLLALEGHAFVHGARNLEAAEERFNQALSFKPQHSVALLFMGEMLALRGDAEAANAITSAARQSLWLEPLRYMYDAICALAALADGDAESAMEFALLALRRNPRYLPAWRTLVVAQVETERLGEARASRQQLLKRQPAFTVRSFSGSTAMNAELEGRFERALLEAGCPAR</sequence>
<dbReference type="Proteomes" id="UP000630528">
    <property type="component" value="Unassembled WGS sequence"/>
</dbReference>
<dbReference type="SUPFAM" id="SSF48452">
    <property type="entry name" value="TPR-like"/>
    <property type="match status" value="1"/>
</dbReference>
<dbReference type="EMBL" id="JAEPWM010000002">
    <property type="protein sequence ID" value="MBK6006195.1"/>
    <property type="molecule type" value="Genomic_DNA"/>
</dbReference>
<organism evidence="2 3">
    <name type="scientific">Ramlibacter ginsenosidimutans</name>
    <dbReference type="NCBI Taxonomy" id="502333"/>
    <lineage>
        <taxon>Bacteria</taxon>
        <taxon>Pseudomonadati</taxon>
        <taxon>Pseudomonadota</taxon>
        <taxon>Betaproteobacteria</taxon>
        <taxon>Burkholderiales</taxon>
        <taxon>Comamonadaceae</taxon>
        <taxon>Ramlibacter</taxon>
    </lineage>
</organism>
<accession>A0A934TRU9</accession>
<dbReference type="InterPro" id="IPR001054">
    <property type="entry name" value="A/G_cyclase"/>
</dbReference>
<protein>
    <submittedName>
        <fullName evidence="2">Adenylate/guanylate cyclase domain-containing protein</fullName>
    </submittedName>
</protein>
<dbReference type="RefSeq" id="WP_201168604.1">
    <property type="nucleotide sequence ID" value="NZ_JAEPWM010000002.1"/>
</dbReference>
<reference evidence="2" key="1">
    <citation type="journal article" date="2012" name="J. Microbiol. Biotechnol.">
        <title>Ramlibacter ginsenosidimutans sp. nov., with ginsenoside-converting activity.</title>
        <authorList>
            <person name="Wang L."/>
            <person name="An D.S."/>
            <person name="Kim S.G."/>
            <person name="Jin F.X."/>
            <person name="Kim S.C."/>
            <person name="Lee S.T."/>
            <person name="Im W.T."/>
        </authorList>
    </citation>
    <scope>NUCLEOTIDE SEQUENCE</scope>
    <source>
        <strain evidence="2">KACC 17527</strain>
    </source>
</reference>
<dbReference type="PROSITE" id="PS50125">
    <property type="entry name" value="GUANYLATE_CYCLASE_2"/>
    <property type="match status" value="1"/>
</dbReference>
<dbReference type="SUPFAM" id="SSF55073">
    <property type="entry name" value="Nucleotide cyclase"/>
    <property type="match status" value="1"/>
</dbReference>
<dbReference type="GO" id="GO:0004016">
    <property type="term" value="F:adenylate cyclase activity"/>
    <property type="evidence" value="ECO:0007669"/>
    <property type="project" value="UniProtKB-ARBA"/>
</dbReference>
<evidence type="ECO:0000313" key="3">
    <source>
        <dbReference type="Proteomes" id="UP000630528"/>
    </source>
</evidence>